<dbReference type="SUPFAM" id="SSF49303">
    <property type="entry name" value="beta-Galactosidase/glucuronidase domain"/>
    <property type="match status" value="1"/>
</dbReference>
<dbReference type="InterPro" id="IPR006103">
    <property type="entry name" value="Glyco_hydro_2_cat"/>
</dbReference>
<dbReference type="EMBL" id="BAAAPE010000007">
    <property type="protein sequence ID" value="GAA2075034.1"/>
    <property type="molecule type" value="Genomic_DNA"/>
</dbReference>
<dbReference type="Gene3D" id="2.60.40.10">
    <property type="entry name" value="Immunoglobulins"/>
    <property type="match status" value="1"/>
</dbReference>
<evidence type="ECO:0000256" key="2">
    <source>
        <dbReference type="ARBA" id="ARBA00022801"/>
    </source>
</evidence>
<organism evidence="8 9">
    <name type="scientific">Streptomyces albiaxialis</name>
    <dbReference type="NCBI Taxonomy" id="329523"/>
    <lineage>
        <taxon>Bacteria</taxon>
        <taxon>Bacillati</taxon>
        <taxon>Actinomycetota</taxon>
        <taxon>Actinomycetes</taxon>
        <taxon>Kitasatosporales</taxon>
        <taxon>Streptomycetaceae</taxon>
        <taxon>Streptomyces</taxon>
    </lineage>
</organism>
<evidence type="ECO:0000256" key="3">
    <source>
        <dbReference type="ARBA" id="ARBA00023295"/>
    </source>
</evidence>
<dbReference type="InterPro" id="IPR036156">
    <property type="entry name" value="Beta-gal/glucu_dom_sf"/>
</dbReference>
<dbReference type="SUPFAM" id="SSF51445">
    <property type="entry name" value="(Trans)glycosidases"/>
    <property type="match status" value="1"/>
</dbReference>
<dbReference type="Gene3D" id="3.20.20.80">
    <property type="entry name" value="Glycosidases"/>
    <property type="match status" value="1"/>
</dbReference>
<dbReference type="Gene3D" id="2.60.120.260">
    <property type="entry name" value="Galactose-binding domain-like"/>
    <property type="match status" value="1"/>
</dbReference>
<feature type="chain" id="PRO_5047515567" description="Beta-galactosidase" evidence="5">
    <location>
        <begin position="26"/>
        <end position="1294"/>
    </location>
</feature>
<dbReference type="RefSeq" id="WP_344527928.1">
    <property type="nucleotide sequence ID" value="NZ_BAAAPE010000007.1"/>
</dbReference>
<evidence type="ECO:0008006" key="10">
    <source>
        <dbReference type="Google" id="ProtNLM"/>
    </source>
</evidence>
<evidence type="ECO:0000313" key="8">
    <source>
        <dbReference type="EMBL" id="GAA2075034.1"/>
    </source>
</evidence>
<reference evidence="9" key="1">
    <citation type="journal article" date="2019" name="Int. J. Syst. Evol. Microbiol.">
        <title>The Global Catalogue of Microorganisms (GCM) 10K type strain sequencing project: providing services to taxonomists for standard genome sequencing and annotation.</title>
        <authorList>
            <consortium name="The Broad Institute Genomics Platform"/>
            <consortium name="The Broad Institute Genome Sequencing Center for Infectious Disease"/>
            <person name="Wu L."/>
            <person name="Ma J."/>
        </authorList>
    </citation>
    <scope>NUCLEOTIDE SEQUENCE [LARGE SCALE GENOMIC DNA]</scope>
    <source>
        <strain evidence="9">JCM 15478</strain>
    </source>
</reference>
<dbReference type="SUPFAM" id="SSF49785">
    <property type="entry name" value="Galactose-binding domain-like"/>
    <property type="match status" value="1"/>
</dbReference>
<sequence>MRLAKRTVRSLAAALAAALLLPLDAAVSESAAQPPARTVHAAPDGRGEACSAEAPCGLTAARDAARRAAGQGDVTVELAGGRYRLAGPLELTSEDSGRDGHRVTWRAAPGAEPVFDGGVPVEGWKRTDPEKNVWTAPLPGGASGARQMYVDGERAVRARSAACGKDDCEVTEDGITGADGRFASFAHPEDLEAVTAVQWRDFRCGVAKAEQAEKGEGTSTLTLDRPCWDNQALKTQTGWESASPSSSRYHGIDWFENAYELLGTPGQFYVDERKRTVSYVPREGEDMARAEAVLPRAERLLTVKGTLDEPVTGLTFEGIAFEHTTWRRPSTREGYVSGQAGHYVDGAPTGTQPGHGEQYPRIRTAVEVEAARDVIFRDGTWRHLGAGGLDLSGGTSGSTVERSTFTDLSGGAVFVGDTKARPEDPRARSRDNVVRRNEITHVAREYRDNVGIFGGYNDGLAVDHNTVTHLPYTAISVGWGWDFVGKEDVQRDVVVSHNRVHDHMRTLRDGAAIYTQGQSPGSKVYANDIDTAESPTGNGIYHDERSRHWTTQNNVVWSITDHDLEKTDVKWLSAWASWGGYNIARDNWTDDPRPGKSGSEKNTFAPNHLGLTELPSGARKIVAAAGHDAPEERREVRFVAPRDRRAEGITDIEVTAPYDTRTVRFSVDGTALSEMTRLYADGTGQDAKWRVAADAGRLSPGTHTLRAEAVTAQGTVTAERRIDVRGPGKPGVLDGTWKFAVEDELPEGALDGARPPATRPGFDESAMTRIQVPSSFGAVRARWNDHEGQVSAYRRTFRAPEGDGGDGGRLSLVAESCFFECRYFVNGEHVGTSTGGYLPERLDITGAAREGRNQLTVLVDNRKKETIAPYGINQDLYWNWGGIQDEVRVERTRDAEITDVTAQGAADGTLELRASGVNATGEARDVPARVRVAGPRGEGRAVLDRKVTFELPEGGEESRPVKLKVDDPELWTLDNPRLYDVRVTPGPGGRALTTRTGFRTVTTEDGEVLLNGRAVKNLKGFNRHADHPGLGRTDPAGLSRRELEKLHDDGFRLFRPGHYPTTPALLDAADELGFLVVEEINVTQAKKEQLASEKTRVFARDRLDRMIRRDRGHPSVVTWSVGNENHTQTDEGAAYVRDMIAHGRKRDSSRLYTEVSAWHTDDRSYAYQDVILANIYSGWYYGEFDDVAGLTDAIQKKAGGKPLVVSEYGAEAVRGRPGDGKGTERYQAELVAAYGRQLDHRPKTLGTMYWPVSEFMLTPEGGGGNPVEVRGFHNKGLLTWFREPKKAYGVLTGS</sequence>
<dbReference type="InterPro" id="IPR011050">
    <property type="entry name" value="Pectin_lyase_fold/virulence"/>
</dbReference>
<evidence type="ECO:0000256" key="5">
    <source>
        <dbReference type="SAM" id="SignalP"/>
    </source>
</evidence>
<dbReference type="InterPro" id="IPR006102">
    <property type="entry name" value="Ig-like_GH2"/>
</dbReference>
<dbReference type="SUPFAM" id="SSF51126">
    <property type="entry name" value="Pectin lyase-like"/>
    <property type="match status" value="1"/>
</dbReference>
<dbReference type="InterPro" id="IPR012334">
    <property type="entry name" value="Pectin_lyas_fold"/>
</dbReference>
<dbReference type="Gene3D" id="2.160.20.10">
    <property type="entry name" value="Single-stranded right-handed beta-helix, Pectin lyase-like"/>
    <property type="match status" value="2"/>
</dbReference>
<keyword evidence="5" id="KW-0732">Signal</keyword>
<dbReference type="InterPro" id="IPR008979">
    <property type="entry name" value="Galactose-bd-like_sf"/>
</dbReference>
<dbReference type="Pfam" id="PF02836">
    <property type="entry name" value="Glyco_hydro_2_C"/>
    <property type="match status" value="1"/>
</dbReference>
<dbReference type="InterPro" id="IPR006101">
    <property type="entry name" value="Glyco_hydro_2"/>
</dbReference>
<comment type="similarity">
    <text evidence="1">Belongs to the glycosyl hydrolase 2 family.</text>
</comment>
<accession>A0ABP5HFJ9</accession>
<evidence type="ECO:0000256" key="1">
    <source>
        <dbReference type="ARBA" id="ARBA00007401"/>
    </source>
</evidence>
<dbReference type="PRINTS" id="PR00132">
    <property type="entry name" value="GLHYDRLASE2"/>
</dbReference>
<proteinExistence type="inferred from homology"/>
<evidence type="ECO:0000256" key="4">
    <source>
        <dbReference type="SAM" id="MobiDB-lite"/>
    </source>
</evidence>
<dbReference type="Pfam" id="PF00703">
    <property type="entry name" value="Glyco_hydro_2"/>
    <property type="match status" value="1"/>
</dbReference>
<dbReference type="Proteomes" id="UP001500016">
    <property type="component" value="Unassembled WGS sequence"/>
</dbReference>
<keyword evidence="9" id="KW-1185">Reference proteome</keyword>
<evidence type="ECO:0000259" key="7">
    <source>
        <dbReference type="Pfam" id="PF02836"/>
    </source>
</evidence>
<feature type="region of interest" description="Disordered" evidence="4">
    <location>
        <begin position="587"/>
        <end position="611"/>
    </location>
</feature>
<feature type="domain" description="Glycoside hydrolase family 2 immunoglobulin-like beta-sandwich" evidence="6">
    <location>
        <begin position="905"/>
        <end position="999"/>
    </location>
</feature>
<gene>
    <name evidence="8" type="ORF">GCM10009801_29420</name>
</gene>
<protein>
    <recommendedName>
        <fullName evidence="10">Beta-galactosidase</fullName>
    </recommendedName>
</protein>
<evidence type="ECO:0000259" key="6">
    <source>
        <dbReference type="Pfam" id="PF00703"/>
    </source>
</evidence>
<dbReference type="InterPro" id="IPR006626">
    <property type="entry name" value="PbH1"/>
</dbReference>
<evidence type="ECO:0000313" key="9">
    <source>
        <dbReference type="Proteomes" id="UP001500016"/>
    </source>
</evidence>
<dbReference type="InterPro" id="IPR017853">
    <property type="entry name" value="GH"/>
</dbReference>
<keyword evidence="3" id="KW-0326">Glycosidase</keyword>
<comment type="caution">
    <text evidence="8">The sequence shown here is derived from an EMBL/GenBank/DDBJ whole genome shotgun (WGS) entry which is preliminary data.</text>
</comment>
<dbReference type="InterPro" id="IPR013783">
    <property type="entry name" value="Ig-like_fold"/>
</dbReference>
<feature type="domain" description="Glycoside hydrolase family 2 catalytic" evidence="7">
    <location>
        <begin position="1003"/>
        <end position="1259"/>
    </location>
</feature>
<dbReference type="PANTHER" id="PTHR36453:SF1">
    <property type="entry name" value="RIGHT HANDED BETA HELIX DOMAIN-CONTAINING PROTEIN"/>
    <property type="match status" value="1"/>
</dbReference>
<dbReference type="PANTHER" id="PTHR36453">
    <property type="entry name" value="SECRETED PROTEIN-RELATED"/>
    <property type="match status" value="1"/>
</dbReference>
<name>A0ABP5HFJ9_9ACTN</name>
<keyword evidence="2" id="KW-0378">Hydrolase</keyword>
<dbReference type="SMART" id="SM00710">
    <property type="entry name" value="PbH1"/>
    <property type="match status" value="4"/>
</dbReference>
<feature type="signal peptide" evidence="5">
    <location>
        <begin position="1"/>
        <end position="25"/>
    </location>
</feature>